<dbReference type="InterPro" id="IPR027417">
    <property type="entry name" value="P-loop_NTPase"/>
</dbReference>
<evidence type="ECO:0000256" key="1">
    <source>
        <dbReference type="ARBA" id="ARBA00005417"/>
    </source>
</evidence>
<dbReference type="PANTHER" id="PTHR43820:SF4">
    <property type="entry name" value="HIGH-AFFINITY BRANCHED-CHAIN AMINO ACID TRANSPORT ATP-BINDING PROTEIN LIVF"/>
    <property type="match status" value="1"/>
</dbReference>
<evidence type="ECO:0000256" key="2">
    <source>
        <dbReference type="ARBA" id="ARBA00022448"/>
    </source>
</evidence>
<keyword evidence="4 7" id="KW-0067">ATP-binding</keyword>
<keyword evidence="2" id="KW-0813">Transport</keyword>
<dbReference type="PROSITE" id="PS50893">
    <property type="entry name" value="ABC_TRANSPORTER_2"/>
    <property type="match status" value="1"/>
</dbReference>
<dbReference type="InterPro" id="IPR003593">
    <property type="entry name" value="AAA+_ATPase"/>
</dbReference>
<evidence type="ECO:0000256" key="4">
    <source>
        <dbReference type="ARBA" id="ARBA00022840"/>
    </source>
</evidence>
<keyword evidence="5" id="KW-0029">Amino-acid transport</keyword>
<dbReference type="Gene3D" id="3.40.50.300">
    <property type="entry name" value="P-loop containing nucleotide triphosphate hydrolases"/>
    <property type="match status" value="1"/>
</dbReference>
<organism evidence="7 8">
    <name type="scientific">Microbacterium kribbense</name>
    <dbReference type="NCBI Taxonomy" id="433645"/>
    <lineage>
        <taxon>Bacteria</taxon>
        <taxon>Bacillati</taxon>
        <taxon>Actinomycetota</taxon>
        <taxon>Actinomycetes</taxon>
        <taxon>Micrococcales</taxon>
        <taxon>Microbacteriaceae</taxon>
        <taxon>Microbacterium</taxon>
    </lineage>
</organism>
<dbReference type="PANTHER" id="PTHR43820">
    <property type="entry name" value="HIGH-AFFINITY BRANCHED-CHAIN AMINO ACID TRANSPORT ATP-BINDING PROTEIN LIVF"/>
    <property type="match status" value="1"/>
</dbReference>
<proteinExistence type="inferred from homology"/>
<dbReference type="SUPFAM" id="SSF52540">
    <property type="entry name" value="P-loop containing nucleoside triphosphate hydrolases"/>
    <property type="match status" value="1"/>
</dbReference>
<dbReference type="InterPro" id="IPR003439">
    <property type="entry name" value="ABC_transporter-like_ATP-bd"/>
</dbReference>
<feature type="domain" description="ABC transporter" evidence="6">
    <location>
        <begin position="2"/>
        <end position="247"/>
    </location>
</feature>
<comment type="similarity">
    <text evidence="1">Belongs to the ABC transporter superfamily.</text>
</comment>
<comment type="caution">
    <text evidence="7">The sequence shown here is derived from an EMBL/GenBank/DDBJ whole genome shotgun (WGS) entry which is preliminary data.</text>
</comment>
<dbReference type="SMART" id="SM00382">
    <property type="entry name" value="AAA"/>
    <property type="match status" value="1"/>
</dbReference>
<name>A0ABP7G046_9MICO</name>
<evidence type="ECO:0000259" key="6">
    <source>
        <dbReference type="PROSITE" id="PS50893"/>
    </source>
</evidence>
<dbReference type="InterPro" id="IPR017871">
    <property type="entry name" value="ABC_transporter-like_CS"/>
</dbReference>
<dbReference type="Proteomes" id="UP001500540">
    <property type="component" value="Unassembled WGS sequence"/>
</dbReference>
<evidence type="ECO:0000313" key="7">
    <source>
        <dbReference type="EMBL" id="GAA3752850.1"/>
    </source>
</evidence>
<accession>A0ABP7G046</accession>
<evidence type="ECO:0000256" key="5">
    <source>
        <dbReference type="ARBA" id="ARBA00022970"/>
    </source>
</evidence>
<dbReference type="PROSITE" id="PS00211">
    <property type="entry name" value="ABC_TRANSPORTER_1"/>
    <property type="match status" value="1"/>
</dbReference>
<gene>
    <name evidence="7" type="ORF">GCM10022240_02360</name>
</gene>
<dbReference type="CDD" id="cd03224">
    <property type="entry name" value="ABC_TM1139_LivF_branched"/>
    <property type="match status" value="1"/>
</dbReference>
<protein>
    <submittedName>
        <fullName evidence="7">ABC transporter ATP-binding protein</fullName>
    </submittedName>
</protein>
<reference evidence="8" key="1">
    <citation type="journal article" date="2019" name="Int. J. Syst. Evol. Microbiol.">
        <title>The Global Catalogue of Microorganisms (GCM) 10K type strain sequencing project: providing services to taxonomists for standard genome sequencing and annotation.</title>
        <authorList>
            <consortium name="The Broad Institute Genomics Platform"/>
            <consortium name="The Broad Institute Genome Sequencing Center for Infectious Disease"/>
            <person name="Wu L."/>
            <person name="Ma J."/>
        </authorList>
    </citation>
    <scope>NUCLEOTIDE SEQUENCE [LARGE SCALE GENOMIC DNA]</scope>
    <source>
        <strain evidence="8">JCM 16950</strain>
    </source>
</reference>
<dbReference type="GO" id="GO:0005524">
    <property type="term" value="F:ATP binding"/>
    <property type="evidence" value="ECO:0007669"/>
    <property type="project" value="UniProtKB-KW"/>
</dbReference>
<keyword evidence="3" id="KW-0547">Nucleotide-binding</keyword>
<dbReference type="InterPro" id="IPR052156">
    <property type="entry name" value="BCAA_Transport_ATP-bd_LivF"/>
</dbReference>
<keyword evidence="8" id="KW-1185">Reference proteome</keyword>
<sequence>MLSVHDVVVRYGALEALHGVSIDVPSGAFVAVLGRNGAGKSSLVGAISGILPLSGGTVQIGGRRIDGKGPTHVVRAGVAVVPEGRQLFGELSVLDNLRLGAYGNTSVGVSGFLRSLLPKQPAIEAAVVRVLDLLPELKELLSREAGKLSGGQQQMVAVGRALMADPAVLLVDELSLGLAPIVVHRLLEYLKSLNAGGMSIVLIEQNIASALRASTSAYVLEGGVVRFSGPSSELAHDGKILNAYLGVEEAA</sequence>
<evidence type="ECO:0000256" key="3">
    <source>
        <dbReference type="ARBA" id="ARBA00022741"/>
    </source>
</evidence>
<dbReference type="Pfam" id="PF00005">
    <property type="entry name" value="ABC_tran"/>
    <property type="match status" value="1"/>
</dbReference>
<evidence type="ECO:0000313" key="8">
    <source>
        <dbReference type="Proteomes" id="UP001500540"/>
    </source>
</evidence>
<dbReference type="EMBL" id="BAABAF010000001">
    <property type="protein sequence ID" value="GAA3752850.1"/>
    <property type="molecule type" value="Genomic_DNA"/>
</dbReference>